<proteinExistence type="predicted"/>
<sequence>MGSSVNLAAEAASSQPAKKTAAKEAANKAPTAEEKRVKELLKDSDDTYVMYYKLNFRSLRGRKQGFLTAFVTGRAFIDSI</sequence>
<evidence type="ECO:0000256" key="1">
    <source>
        <dbReference type="SAM" id="MobiDB-lite"/>
    </source>
</evidence>
<organism evidence="2 3">
    <name type="scientific">Paenibacillus profundus</name>
    <dbReference type="NCBI Taxonomy" id="1173085"/>
    <lineage>
        <taxon>Bacteria</taxon>
        <taxon>Bacillati</taxon>
        <taxon>Bacillota</taxon>
        <taxon>Bacilli</taxon>
        <taxon>Bacillales</taxon>
        <taxon>Paenibacillaceae</taxon>
        <taxon>Paenibacillus</taxon>
    </lineage>
</organism>
<feature type="compositionally biased region" description="Basic and acidic residues" evidence="1">
    <location>
        <begin position="21"/>
        <end position="35"/>
    </location>
</feature>
<evidence type="ECO:0000313" key="3">
    <source>
        <dbReference type="Proteomes" id="UP001199916"/>
    </source>
</evidence>
<comment type="caution">
    <text evidence="2">The sequence shown here is derived from an EMBL/GenBank/DDBJ whole genome shotgun (WGS) entry which is preliminary data.</text>
</comment>
<dbReference type="EMBL" id="JAJNBZ010000054">
    <property type="protein sequence ID" value="MCE5173494.1"/>
    <property type="molecule type" value="Genomic_DNA"/>
</dbReference>
<gene>
    <name evidence="2" type="ORF">LQV63_30115</name>
</gene>
<dbReference type="RefSeq" id="WP_233699432.1">
    <property type="nucleotide sequence ID" value="NZ_JAJNBZ010000054.1"/>
</dbReference>
<evidence type="ECO:0000313" key="2">
    <source>
        <dbReference type="EMBL" id="MCE5173494.1"/>
    </source>
</evidence>
<keyword evidence="3" id="KW-1185">Reference proteome</keyword>
<feature type="region of interest" description="Disordered" evidence="1">
    <location>
        <begin position="1"/>
        <end position="35"/>
    </location>
</feature>
<dbReference type="Proteomes" id="UP001199916">
    <property type="component" value="Unassembled WGS sequence"/>
</dbReference>
<protein>
    <submittedName>
        <fullName evidence="2">Uncharacterized protein</fullName>
    </submittedName>
</protein>
<name>A0ABS8YRA4_9BACL</name>
<reference evidence="2 3" key="1">
    <citation type="submission" date="2021-11" db="EMBL/GenBank/DDBJ databases">
        <title>Draft genome sequence of Paenibacillus profundus YoMME, a new Gram-positive bacteria with exoelectrogenic properties.</title>
        <authorList>
            <person name="Hubenova Y."/>
            <person name="Hubenova E."/>
            <person name="Manasiev Y."/>
            <person name="Peykov S."/>
            <person name="Mitov M."/>
        </authorList>
    </citation>
    <scope>NUCLEOTIDE SEQUENCE [LARGE SCALE GENOMIC DNA]</scope>
    <source>
        <strain evidence="2 3">YoMME</strain>
    </source>
</reference>
<accession>A0ABS8YRA4</accession>